<dbReference type="InterPro" id="IPR010998">
    <property type="entry name" value="Integrase_recombinase_N"/>
</dbReference>
<dbReference type="Pfam" id="PF22022">
    <property type="entry name" value="Phage_int_M"/>
    <property type="match status" value="1"/>
</dbReference>
<dbReference type="InterPro" id="IPR053876">
    <property type="entry name" value="Phage_int_M"/>
</dbReference>
<dbReference type="CDD" id="cd01189">
    <property type="entry name" value="INT_ICEBs1_C_like"/>
    <property type="match status" value="1"/>
</dbReference>
<protein>
    <submittedName>
        <fullName evidence="8">Site-specific integrase</fullName>
    </submittedName>
</protein>
<dbReference type="Gene3D" id="1.10.443.10">
    <property type="entry name" value="Intergrase catalytic core"/>
    <property type="match status" value="1"/>
</dbReference>
<evidence type="ECO:0000256" key="3">
    <source>
        <dbReference type="ARBA" id="ARBA00023125"/>
    </source>
</evidence>
<dbReference type="SUPFAM" id="SSF56349">
    <property type="entry name" value="DNA breaking-rejoining enzymes"/>
    <property type="match status" value="1"/>
</dbReference>
<organism evidence="8 9">
    <name type="scientific">Zhenpiania hominis</name>
    <dbReference type="NCBI Taxonomy" id="2763644"/>
    <lineage>
        <taxon>Bacteria</taxon>
        <taxon>Bacillati</taxon>
        <taxon>Bacillota</taxon>
        <taxon>Clostridia</taxon>
        <taxon>Peptostreptococcales</taxon>
        <taxon>Anaerovoracaceae</taxon>
        <taxon>Zhenpiania</taxon>
    </lineage>
</organism>
<comment type="caution">
    <text evidence="8">The sequence shown here is derived from an EMBL/GenBank/DDBJ whole genome shotgun (WGS) entry which is preliminary data.</text>
</comment>
<evidence type="ECO:0000313" key="9">
    <source>
        <dbReference type="Proteomes" id="UP000602647"/>
    </source>
</evidence>
<feature type="domain" description="Tyr recombinase" evidence="6">
    <location>
        <begin position="145"/>
        <end position="340"/>
    </location>
</feature>
<accession>A0A923SQZ2</accession>
<dbReference type="GO" id="GO:0006310">
    <property type="term" value="P:DNA recombination"/>
    <property type="evidence" value="ECO:0007669"/>
    <property type="project" value="UniProtKB-KW"/>
</dbReference>
<dbReference type="InterPro" id="IPR011010">
    <property type="entry name" value="DNA_brk_join_enz"/>
</dbReference>
<dbReference type="Proteomes" id="UP000602647">
    <property type="component" value="Unassembled WGS sequence"/>
</dbReference>
<dbReference type="PANTHER" id="PTHR30629:SF2">
    <property type="entry name" value="PROPHAGE INTEGRASE INTS-RELATED"/>
    <property type="match status" value="1"/>
</dbReference>
<dbReference type="AlphaFoldDB" id="A0A923SQZ2"/>
<dbReference type="Gene3D" id="1.10.150.130">
    <property type="match status" value="1"/>
</dbReference>
<gene>
    <name evidence="8" type="ORF">H9L42_02850</name>
</gene>
<keyword evidence="9" id="KW-1185">Reference proteome</keyword>
<keyword evidence="2" id="KW-0229">DNA integration</keyword>
<dbReference type="EMBL" id="JACRYT010000002">
    <property type="protein sequence ID" value="MBC6678764.1"/>
    <property type="molecule type" value="Genomic_DNA"/>
</dbReference>
<evidence type="ECO:0000313" key="8">
    <source>
        <dbReference type="EMBL" id="MBC6678764.1"/>
    </source>
</evidence>
<evidence type="ECO:0000256" key="5">
    <source>
        <dbReference type="PROSITE-ProRule" id="PRU01248"/>
    </source>
</evidence>
<dbReference type="PANTHER" id="PTHR30629">
    <property type="entry name" value="PROPHAGE INTEGRASE"/>
    <property type="match status" value="1"/>
</dbReference>
<proteinExistence type="inferred from homology"/>
<dbReference type="RefSeq" id="WP_187301946.1">
    <property type="nucleotide sequence ID" value="NZ_JACRYT010000002.1"/>
</dbReference>
<evidence type="ECO:0000259" key="7">
    <source>
        <dbReference type="PROSITE" id="PS51900"/>
    </source>
</evidence>
<dbReference type="PROSITE" id="PS51900">
    <property type="entry name" value="CB"/>
    <property type="match status" value="1"/>
</dbReference>
<dbReference type="InterPro" id="IPR044068">
    <property type="entry name" value="CB"/>
</dbReference>
<reference evidence="8" key="1">
    <citation type="submission" date="2020-08" db="EMBL/GenBank/DDBJ databases">
        <title>Genome public.</title>
        <authorList>
            <person name="Liu C."/>
            <person name="Sun Q."/>
        </authorList>
    </citation>
    <scope>NUCLEOTIDE SEQUENCE</scope>
    <source>
        <strain evidence="8">BX12</strain>
    </source>
</reference>
<dbReference type="InterPro" id="IPR013762">
    <property type="entry name" value="Integrase-like_cat_sf"/>
</dbReference>
<evidence type="ECO:0000256" key="1">
    <source>
        <dbReference type="ARBA" id="ARBA00008857"/>
    </source>
</evidence>
<evidence type="ECO:0000256" key="4">
    <source>
        <dbReference type="ARBA" id="ARBA00023172"/>
    </source>
</evidence>
<keyword evidence="3 5" id="KW-0238">DNA-binding</keyword>
<evidence type="ECO:0000259" key="6">
    <source>
        <dbReference type="PROSITE" id="PS51898"/>
    </source>
</evidence>
<dbReference type="InterPro" id="IPR050808">
    <property type="entry name" value="Phage_Integrase"/>
</dbReference>
<comment type="similarity">
    <text evidence="1">Belongs to the 'phage' integrase family.</text>
</comment>
<dbReference type="InterPro" id="IPR002104">
    <property type="entry name" value="Integrase_catalytic"/>
</dbReference>
<name>A0A923SQZ2_9FIRM</name>
<dbReference type="GO" id="GO:0003677">
    <property type="term" value="F:DNA binding"/>
    <property type="evidence" value="ECO:0007669"/>
    <property type="project" value="UniProtKB-UniRule"/>
</dbReference>
<dbReference type="Pfam" id="PF00589">
    <property type="entry name" value="Phage_integrase"/>
    <property type="match status" value="1"/>
</dbReference>
<dbReference type="GO" id="GO:0015074">
    <property type="term" value="P:DNA integration"/>
    <property type="evidence" value="ECO:0007669"/>
    <property type="project" value="UniProtKB-KW"/>
</dbReference>
<feature type="domain" description="Core-binding (CB)" evidence="7">
    <location>
        <begin position="43"/>
        <end position="124"/>
    </location>
</feature>
<keyword evidence="4" id="KW-0233">DNA recombination</keyword>
<dbReference type="PROSITE" id="PS51898">
    <property type="entry name" value="TYR_RECOMBINASE"/>
    <property type="match status" value="1"/>
</dbReference>
<sequence>MRGAFTFEGKRYYVSGKDEKEVAVNKALRLKELEEGKIIESNMLVKDWAQEWMQTYKIAVLSDEQYKDYQTRLNNHILPVIGSLRLKDVKAIHLQKIMRNINQLSGSRIKKIYQCLNQMLSAAETNELIAKNPAEKIEVPVGEDGTHRTLTDEERALFLRATQNHEYGLLFRLMLYTGIRPIEASRCKKAHFDFKKKLLYVETAKQKPGKKSNHASRYVPVPQEILDSVKLVEIDPFEFLFTTNNGTQLNKEAIRRRWKAIKREMHIQAGGKIYRNAIIPPCMVADDLTPYCLRHTFCTDLQDAGVPINVAKELMGHSDISLTAKIYTHYTETSLENASKLLDKFRNSSNTSNENVKI</sequence>
<evidence type="ECO:0000256" key="2">
    <source>
        <dbReference type="ARBA" id="ARBA00022908"/>
    </source>
</evidence>